<dbReference type="KEGG" id="aex:Astex_0555"/>
<dbReference type="OrthoDB" id="9782655at2"/>
<accession>E8RQY1</accession>
<dbReference type="HOGENOM" id="CLU_000445_69_8_5"/>
<dbReference type="InterPro" id="IPR001789">
    <property type="entry name" value="Sig_transdc_resp-reg_receiver"/>
</dbReference>
<dbReference type="GO" id="GO:0000160">
    <property type="term" value="P:phosphorelay signal transduction system"/>
    <property type="evidence" value="ECO:0007669"/>
    <property type="project" value="InterPro"/>
</dbReference>
<feature type="modified residue" description="4-aspartylphosphate" evidence="2">
    <location>
        <position position="53"/>
    </location>
</feature>
<evidence type="ECO:0000259" key="3">
    <source>
        <dbReference type="PROSITE" id="PS50110"/>
    </source>
</evidence>
<feature type="domain" description="Response regulatory" evidence="3">
    <location>
        <begin position="5"/>
        <end position="118"/>
    </location>
</feature>
<dbReference type="Proteomes" id="UP000001492">
    <property type="component" value="Chromosome 1"/>
</dbReference>
<evidence type="ECO:0000313" key="4">
    <source>
        <dbReference type="EMBL" id="ADU12244.1"/>
    </source>
</evidence>
<keyword evidence="5" id="KW-1185">Reference proteome</keyword>
<dbReference type="STRING" id="573065.Astex_0555"/>
<dbReference type="Pfam" id="PF00072">
    <property type="entry name" value="Response_reg"/>
    <property type="match status" value="1"/>
</dbReference>
<keyword evidence="1 2" id="KW-0597">Phosphoprotein</keyword>
<dbReference type="Gene3D" id="3.40.50.2300">
    <property type="match status" value="1"/>
</dbReference>
<dbReference type="InterPro" id="IPR011006">
    <property type="entry name" value="CheY-like_superfamily"/>
</dbReference>
<evidence type="ECO:0000256" key="2">
    <source>
        <dbReference type="PROSITE-ProRule" id="PRU00169"/>
    </source>
</evidence>
<dbReference type="EMBL" id="CP002395">
    <property type="protein sequence ID" value="ADU12244.1"/>
    <property type="molecule type" value="Genomic_DNA"/>
</dbReference>
<dbReference type="InterPro" id="IPR050595">
    <property type="entry name" value="Bact_response_regulator"/>
</dbReference>
<dbReference type="RefSeq" id="WP_013478078.1">
    <property type="nucleotide sequence ID" value="NC_014816.1"/>
</dbReference>
<dbReference type="PANTHER" id="PTHR44591:SF25">
    <property type="entry name" value="CHEMOTAXIS TWO-COMPONENT RESPONSE REGULATOR"/>
    <property type="match status" value="1"/>
</dbReference>
<evidence type="ECO:0000313" key="5">
    <source>
        <dbReference type="Proteomes" id="UP000001492"/>
    </source>
</evidence>
<evidence type="ECO:0000256" key="1">
    <source>
        <dbReference type="ARBA" id="ARBA00022553"/>
    </source>
</evidence>
<sequence length="125" mass="13699">MPKGLVAIVDDDEMVRMATASLLNSFGIFTLHFASARQFLEANRKNIACLITDIQMPDMSGLDLLRVLRQARDRLPVILITAFATPTLLTQIEPLETAGLLEKPLDGDKLIALVLAALDEGKEQP</sequence>
<protein>
    <submittedName>
        <fullName evidence="4">Response regulator receiver protein</fullName>
    </submittedName>
</protein>
<dbReference type="SMART" id="SM00448">
    <property type="entry name" value="REC"/>
    <property type="match status" value="1"/>
</dbReference>
<organism evidence="4 5">
    <name type="scientific">Asticcacaulis excentricus (strain ATCC 15261 / DSM 4724 / KCTC 12464 / NCIMB 9791 / VKM B-1370 / CB 48)</name>
    <dbReference type="NCBI Taxonomy" id="573065"/>
    <lineage>
        <taxon>Bacteria</taxon>
        <taxon>Pseudomonadati</taxon>
        <taxon>Pseudomonadota</taxon>
        <taxon>Alphaproteobacteria</taxon>
        <taxon>Caulobacterales</taxon>
        <taxon>Caulobacteraceae</taxon>
        <taxon>Asticcacaulis</taxon>
    </lineage>
</organism>
<dbReference type="eggNOG" id="COG4566">
    <property type="taxonomic scope" value="Bacteria"/>
</dbReference>
<name>E8RQY1_ASTEC</name>
<dbReference type="AlphaFoldDB" id="E8RQY1"/>
<gene>
    <name evidence="4" type="ordered locus">Astex_0555</name>
</gene>
<dbReference type="PROSITE" id="PS50110">
    <property type="entry name" value="RESPONSE_REGULATORY"/>
    <property type="match status" value="1"/>
</dbReference>
<reference evidence="5" key="1">
    <citation type="submission" date="2010-12" db="EMBL/GenBank/DDBJ databases">
        <title>Complete sequence of chromosome 1 of Asticcacaulis excentricus CB 48.</title>
        <authorList>
            <consortium name="US DOE Joint Genome Institute"/>
            <person name="Lucas S."/>
            <person name="Copeland A."/>
            <person name="Lapidus A."/>
            <person name="Cheng J.-F."/>
            <person name="Bruce D."/>
            <person name="Goodwin L."/>
            <person name="Pitluck S."/>
            <person name="Teshima H."/>
            <person name="Davenport K."/>
            <person name="Detter J.C."/>
            <person name="Han C."/>
            <person name="Tapia R."/>
            <person name="Land M."/>
            <person name="Hauser L."/>
            <person name="Jeffries C."/>
            <person name="Kyrpides N."/>
            <person name="Ivanova N."/>
            <person name="Ovchinnikova G."/>
            <person name="Brun Y.V."/>
            <person name="Woyke T."/>
        </authorList>
    </citation>
    <scope>NUCLEOTIDE SEQUENCE [LARGE SCALE GENOMIC DNA]</scope>
    <source>
        <strain evidence="5">ATCC 15261 / DSM 4724 / KCTC 12464 / NCIMB 9791 / VKM B-1370 / CB 48</strain>
    </source>
</reference>
<dbReference type="SUPFAM" id="SSF52172">
    <property type="entry name" value="CheY-like"/>
    <property type="match status" value="1"/>
</dbReference>
<dbReference type="PANTHER" id="PTHR44591">
    <property type="entry name" value="STRESS RESPONSE REGULATOR PROTEIN 1"/>
    <property type="match status" value="1"/>
</dbReference>
<proteinExistence type="predicted"/>